<evidence type="ECO:0000256" key="11">
    <source>
        <dbReference type="ARBA" id="ARBA00049950"/>
    </source>
</evidence>
<proteinExistence type="inferred from homology"/>
<organism evidence="15 16">
    <name type="scientific">Filobasidium floriforme</name>
    <dbReference type="NCBI Taxonomy" id="5210"/>
    <lineage>
        <taxon>Eukaryota</taxon>
        <taxon>Fungi</taxon>
        <taxon>Dikarya</taxon>
        <taxon>Basidiomycota</taxon>
        <taxon>Agaricomycotina</taxon>
        <taxon>Tremellomycetes</taxon>
        <taxon>Filobasidiales</taxon>
        <taxon>Filobasidiaceae</taxon>
        <taxon>Filobasidium</taxon>
    </lineage>
</organism>
<evidence type="ECO:0000313" key="15">
    <source>
        <dbReference type="EMBL" id="KAG7529454.1"/>
    </source>
</evidence>
<dbReference type="GO" id="GO:0009088">
    <property type="term" value="P:threonine biosynthetic process"/>
    <property type="evidence" value="ECO:0007669"/>
    <property type="project" value="UniProtKB-KW"/>
</dbReference>
<dbReference type="PIRSF" id="PIRSF000148">
    <property type="entry name" value="ASA_dh"/>
    <property type="match status" value="1"/>
</dbReference>
<dbReference type="NCBIfam" id="TIGR00978">
    <property type="entry name" value="asd_EA"/>
    <property type="match status" value="1"/>
</dbReference>
<evidence type="ECO:0000256" key="10">
    <source>
        <dbReference type="ARBA" id="ARBA00049864"/>
    </source>
</evidence>
<comment type="function">
    <text evidence="11">Catalyzes the NADPH-dependent formation of L-aspartate 4-semialdehyde (L-ASA) by the reductive dephosphorylation of 4-phospho-L-aspartate. Mediates the second step in the biosynthesis of amino acids that derive from aspartate (the aspartate family of amino acids), including methioinine and threonine, the latter of which is a precursor to isoleucine.</text>
</comment>
<keyword evidence="6" id="KW-0791">Threonine biosynthesis</keyword>
<dbReference type="AlphaFoldDB" id="A0A8K0JGF9"/>
<dbReference type="Gene3D" id="3.40.50.720">
    <property type="entry name" value="NAD(P)-binding Rossmann-like Domain"/>
    <property type="match status" value="1"/>
</dbReference>
<dbReference type="Proteomes" id="UP000812966">
    <property type="component" value="Unassembled WGS sequence"/>
</dbReference>
<evidence type="ECO:0000256" key="5">
    <source>
        <dbReference type="ARBA" id="ARBA00022605"/>
    </source>
</evidence>
<dbReference type="InterPro" id="IPR036291">
    <property type="entry name" value="NAD(P)-bd_dom_sf"/>
</dbReference>
<reference evidence="15" key="1">
    <citation type="submission" date="2020-04" db="EMBL/GenBank/DDBJ databases">
        <title>Analysis of mating type loci in Filobasidium floriforme.</title>
        <authorList>
            <person name="Nowrousian M."/>
        </authorList>
    </citation>
    <scope>NUCLEOTIDE SEQUENCE</scope>
    <source>
        <strain evidence="15">CBS 6242</strain>
    </source>
</reference>
<comment type="catalytic activity">
    <reaction evidence="10">
        <text>L-aspartate 4-semialdehyde + phosphate + NADP(+) = 4-phospho-L-aspartate + NADPH + H(+)</text>
        <dbReference type="Rhea" id="RHEA:24284"/>
        <dbReference type="ChEBI" id="CHEBI:15378"/>
        <dbReference type="ChEBI" id="CHEBI:43474"/>
        <dbReference type="ChEBI" id="CHEBI:57535"/>
        <dbReference type="ChEBI" id="CHEBI:57783"/>
        <dbReference type="ChEBI" id="CHEBI:58349"/>
        <dbReference type="ChEBI" id="CHEBI:537519"/>
        <dbReference type="EC" id="1.2.1.11"/>
    </reaction>
    <physiologicalReaction direction="right-to-left" evidence="10">
        <dbReference type="Rhea" id="RHEA:24286"/>
    </physiologicalReaction>
</comment>
<evidence type="ECO:0000256" key="8">
    <source>
        <dbReference type="ARBA" id="ARBA00023002"/>
    </source>
</evidence>
<dbReference type="Pfam" id="PF02774">
    <property type="entry name" value="Semialdhyde_dhC"/>
    <property type="match status" value="1"/>
</dbReference>
<evidence type="ECO:0000313" key="16">
    <source>
        <dbReference type="Proteomes" id="UP000812966"/>
    </source>
</evidence>
<evidence type="ECO:0000259" key="14">
    <source>
        <dbReference type="SMART" id="SM00859"/>
    </source>
</evidence>
<dbReference type="EC" id="1.2.1.11" evidence="4"/>
<feature type="active site" description="Acyl-thioester intermediate" evidence="13">
    <location>
        <position position="158"/>
    </location>
</feature>
<dbReference type="InterPro" id="IPR005676">
    <property type="entry name" value="Asp_semi-ald_DH_pep-lack"/>
</dbReference>
<dbReference type="OrthoDB" id="1894490at2759"/>
<dbReference type="CDD" id="cd02315">
    <property type="entry name" value="ScASADH_like_N"/>
    <property type="match status" value="1"/>
</dbReference>
<name>A0A8K0JGF9_9TREE</name>
<dbReference type="SUPFAM" id="SSF55347">
    <property type="entry name" value="Glyceraldehyde-3-phosphate dehydrogenase-like, C-terminal domain"/>
    <property type="match status" value="1"/>
</dbReference>
<dbReference type="SMART" id="SM00859">
    <property type="entry name" value="Semialdhyde_dh"/>
    <property type="match status" value="1"/>
</dbReference>
<keyword evidence="16" id="KW-1185">Reference proteome</keyword>
<comment type="caution">
    <text evidence="15">The sequence shown here is derived from an EMBL/GenBank/DDBJ whole genome shotgun (WGS) entry which is preliminary data.</text>
</comment>
<keyword evidence="7" id="KW-0521">NADP</keyword>
<dbReference type="FunFam" id="3.30.360.10:FF:000016">
    <property type="entry name" value="Probable aspartate-semialdehyde dehydrogenase"/>
    <property type="match status" value="1"/>
</dbReference>
<dbReference type="EMBL" id="JABELV010000149">
    <property type="protein sequence ID" value="KAG7529454.1"/>
    <property type="molecule type" value="Genomic_DNA"/>
</dbReference>
<accession>A0A8K0JGF9</accession>
<dbReference type="NCBIfam" id="NF006416">
    <property type="entry name" value="PRK08664.1"/>
    <property type="match status" value="1"/>
</dbReference>
<keyword evidence="9" id="KW-0486">Methionine biosynthesis</keyword>
<dbReference type="GO" id="GO:0004073">
    <property type="term" value="F:aspartate-semialdehyde dehydrogenase activity"/>
    <property type="evidence" value="ECO:0007669"/>
    <property type="project" value="UniProtKB-EC"/>
</dbReference>
<dbReference type="Pfam" id="PF01118">
    <property type="entry name" value="Semialdhyde_dh"/>
    <property type="match status" value="1"/>
</dbReference>
<dbReference type="FunFam" id="3.40.50.720:FF:000200">
    <property type="entry name" value="Aspartate-semialdehyde dehydrogenase"/>
    <property type="match status" value="1"/>
</dbReference>
<dbReference type="Gene3D" id="3.30.360.10">
    <property type="entry name" value="Dihydrodipicolinate Reductase, domain 2"/>
    <property type="match status" value="1"/>
</dbReference>
<keyword evidence="8" id="KW-0560">Oxidoreductase</keyword>
<evidence type="ECO:0000256" key="12">
    <source>
        <dbReference type="ARBA" id="ARBA00050041"/>
    </source>
</evidence>
<dbReference type="GO" id="GO:0046983">
    <property type="term" value="F:protein dimerization activity"/>
    <property type="evidence" value="ECO:0007669"/>
    <property type="project" value="InterPro"/>
</dbReference>
<evidence type="ECO:0000256" key="9">
    <source>
        <dbReference type="ARBA" id="ARBA00023167"/>
    </source>
</evidence>
<evidence type="ECO:0000256" key="7">
    <source>
        <dbReference type="ARBA" id="ARBA00022857"/>
    </source>
</evidence>
<evidence type="ECO:0000256" key="1">
    <source>
        <dbReference type="ARBA" id="ARBA00005021"/>
    </source>
</evidence>
<evidence type="ECO:0000256" key="13">
    <source>
        <dbReference type="PIRSR" id="PIRSR000148-1"/>
    </source>
</evidence>
<evidence type="ECO:0000256" key="2">
    <source>
        <dbReference type="ARBA" id="ARBA00005097"/>
    </source>
</evidence>
<dbReference type="InterPro" id="IPR012280">
    <property type="entry name" value="Semialdhyde_DH_dimer_dom"/>
</dbReference>
<feature type="active site" description="Proton acceptor" evidence="13">
    <location>
        <position position="257"/>
    </location>
</feature>
<comment type="pathway">
    <text evidence="1">Amino-acid biosynthesis; L-methionine biosynthesis via de novo pathway; L-homoserine from L-aspartate: step 2/3.</text>
</comment>
<evidence type="ECO:0000256" key="4">
    <source>
        <dbReference type="ARBA" id="ARBA00013120"/>
    </source>
</evidence>
<evidence type="ECO:0000256" key="3">
    <source>
        <dbReference type="ARBA" id="ARBA00010584"/>
    </source>
</evidence>
<dbReference type="PANTHER" id="PTHR46718">
    <property type="entry name" value="ASPARTATE-SEMIALDEHYDE DEHYDROGENASE"/>
    <property type="match status" value="1"/>
</dbReference>
<dbReference type="InterPro" id="IPR051823">
    <property type="entry name" value="ASADH-related"/>
</dbReference>
<comment type="similarity">
    <text evidence="3">Belongs to the aspartate-semialdehyde dehydrogenase family.</text>
</comment>
<keyword evidence="5" id="KW-0028">Amino-acid biosynthesis</keyword>
<dbReference type="GO" id="GO:0009086">
    <property type="term" value="P:methionine biosynthetic process"/>
    <property type="evidence" value="ECO:0007669"/>
    <property type="project" value="UniProtKB-KW"/>
</dbReference>
<protein>
    <recommendedName>
        <fullName evidence="12">Aspartate-semialdehyde dehydrogenase</fullName>
        <ecNumber evidence="4">1.2.1.11</ecNumber>
    </recommendedName>
</protein>
<comment type="pathway">
    <text evidence="2">Amino-acid biosynthesis; L-threonine biosynthesis; L-threonine from L-aspartate: step 2/5.</text>
</comment>
<dbReference type="GO" id="GO:0050661">
    <property type="term" value="F:NADP binding"/>
    <property type="evidence" value="ECO:0007669"/>
    <property type="project" value="InterPro"/>
</dbReference>
<sequence>MVSAPQNKIKVGVLGATGTVGQRFIELLAPHPYFELHVLAASSRSAGQEYAKIVKWKLNTPIPEKVKKMVVQECSKDAPGMKDCGVVFSGLDHDVAGDIEASLRQAELVVFSNAKNYRRDPIVPLVVPLVNPSHFSVIEHQRASLGLQKGYIVCNANCSTTGVVVALKALEDRFGPLETIMCTTMQAISGAGYPGVSSLDILDNVVPHIGGEEEKIEWETAKILGGVNEDQKGFDYHASHPLKISANCNRVPVIDGHLACVSVKFSKQPAPSVEEVQKAFREFTCEAQTLGKDVCPSAPERAIVYHDAPDRPQPRLDRDLENGACVSVGRLRECNVLDVKFVTLLDNVRLGAATSSVINAEIAVAKGLIV</sequence>
<gene>
    <name evidence="15" type="ORF">FFLO_05630</name>
</gene>
<dbReference type="GO" id="GO:0051287">
    <property type="term" value="F:NAD binding"/>
    <property type="evidence" value="ECO:0007669"/>
    <property type="project" value="InterPro"/>
</dbReference>
<feature type="domain" description="Semialdehyde dehydrogenase NAD-binding" evidence="14">
    <location>
        <begin position="10"/>
        <end position="138"/>
    </location>
</feature>
<dbReference type="CDD" id="cd18130">
    <property type="entry name" value="ASADH_C_arch_fung_like"/>
    <property type="match status" value="1"/>
</dbReference>
<dbReference type="InterPro" id="IPR000534">
    <property type="entry name" value="Semialdehyde_DH_NAD-bd"/>
</dbReference>
<evidence type="ECO:0000256" key="6">
    <source>
        <dbReference type="ARBA" id="ARBA00022697"/>
    </source>
</evidence>
<dbReference type="PANTHER" id="PTHR46718:SF1">
    <property type="entry name" value="ASPARTATE-SEMIALDEHYDE DEHYDROGENASE"/>
    <property type="match status" value="1"/>
</dbReference>
<dbReference type="SUPFAM" id="SSF51735">
    <property type="entry name" value="NAD(P)-binding Rossmann-fold domains"/>
    <property type="match status" value="1"/>
</dbReference>